<dbReference type="GO" id="GO:0016787">
    <property type="term" value="F:hydrolase activity"/>
    <property type="evidence" value="ECO:0007669"/>
    <property type="project" value="UniProtKB-ARBA"/>
</dbReference>
<dbReference type="Proteomes" id="UP000254808">
    <property type="component" value="Chromosome"/>
</dbReference>
<dbReference type="Gene3D" id="3.40.720.10">
    <property type="entry name" value="Alkaline Phosphatase, subunit A"/>
    <property type="match status" value="1"/>
</dbReference>
<dbReference type="AlphaFoldDB" id="A0A345UPI1"/>
<sequence>MKRKLLLLSALMLTWVLTGCNEKETEPNTLLLVSIDGLKPSYLERTHTPTLDSLITKGVLAESMIPVFPTSTFPNHYSLVTGLYTENTGVISNTMFDEEIGRFFRLSDRSAVGDGRWYGGEPLWVTAEKQNTRTATMFWPGSEAEIKGIRPTRWSVFDNSVTYEMRADSVLTWLALEDETRPDFITLYFSRVDSRGHSHGPYHEETMEALTYVDGILNTIMNGIRGIGLEDQVNILITSDHGMIDLSEDRLVFLDDIIDLDTVNVINWSPVVMLQPTEGNTELVYNQLKAAEDNFRVFMREDLPERWRFGGHHRVPDVVAVADLGWTITSRSFFERRGILAGTHGFDNAYPDMHAFFLASGPDFHEGKVIEPFSVVHIYELMAHLLNLEPAENDGDLSVLLPIVNRR</sequence>
<dbReference type="EMBL" id="CP027806">
    <property type="protein sequence ID" value="AXJ02383.1"/>
    <property type="molecule type" value="Genomic_DNA"/>
</dbReference>
<dbReference type="OrthoDB" id="9766127at2"/>
<dbReference type="SUPFAM" id="SSF53649">
    <property type="entry name" value="Alkaline phosphatase-like"/>
    <property type="match status" value="1"/>
</dbReference>
<feature type="chain" id="PRO_5017079109" evidence="1">
    <location>
        <begin position="21"/>
        <end position="407"/>
    </location>
</feature>
<evidence type="ECO:0000313" key="3">
    <source>
        <dbReference type="Proteomes" id="UP000254808"/>
    </source>
</evidence>
<protein>
    <submittedName>
        <fullName evidence="2">Putative pyrophosphatase or phosphodiesterase, AlkP superfamily</fullName>
    </submittedName>
</protein>
<keyword evidence="3" id="KW-1185">Reference proteome</keyword>
<dbReference type="PANTHER" id="PTHR10151">
    <property type="entry name" value="ECTONUCLEOTIDE PYROPHOSPHATASE/PHOSPHODIESTERASE"/>
    <property type="match status" value="1"/>
</dbReference>
<evidence type="ECO:0000313" key="2">
    <source>
        <dbReference type="EMBL" id="AXJ02383.1"/>
    </source>
</evidence>
<proteinExistence type="predicted"/>
<feature type="signal peptide" evidence="1">
    <location>
        <begin position="1"/>
        <end position="20"/>
    </location>
</feature>
<evidence type="ECO:0000256" key="1">
    <source>
        <dbReference type="SAM" id="SignalP"/>
    </source>
</evidence>
<dbReference type="PANTHER" id="PTHR10151:SF120">
    <property type="entry name" value="BIS(5'-ADENOSYL)-TRIPHOSPHATASE"/>
    <property type="match status" value="1"/>
</dbReference>
<dbReference type="Pfam" id="PF01663">
    <property type="entry name" value="Phosphodiest"/>
    <property type="match status" value="1"/>
</dbReference>
<organism evidence="2 3">
    <name type="scientific">Cyclonatronum proteinivorum</name>
    <dbReference type="NCBI Taxonomy" id="1457365"/>
    <lineage>
        <taxon>Bacteria</taxon>
        <taxon>Pseudomonadati</taxon>
        <taxon>Balneolota</taxon>
        <taxon>Balneolia</taxon>
        <taxon>Balneolales</taxon>
        <taxon>Cyclonatronaceae</taxon>
        <taxon>Cyclonatronum</taxon>
    </lineage>
</organism>
<dbReference type="InterPro" id="IPR002591">
    <property type="entry name" value="Phosphodiest/P_Trfase"/>
</dbReference>
<reference evidence="2 3" key="1">
    <citation type="submission" date="2018-03" db="EMBL/GenBank/DDBJ databases">
        <title>Phenotypic and genomic properties of Cyclonatronum proteinivorum gen. nov., sp. nov., a haloalkaliphilic bacteroidete from soda lakes possessing Na+-translocating rhodopsin.</title>
        <authorList>
            <person name="Toshchakov S.V."/>
            <person name="Korzhenkov A."/>
            <person name="Samarov N.I."/>
            <person name="Kublanov I.V."/>
            <person name="Muntyan M.S."/>
            <person name="Sorokin D.Y."/>
        </authorList>
    </citation>
    <scope>NUCLEOTIDE SEQUENCE [LARGE SCALE GENOMIC DNA]</scope>
    <source>
        <strain evidence="2 3">Omega</strain>
    </source>
</reference>
<name>A0A345UPI1_9BACT</name>
<dbReference type="InterPro" id="IPR017850">
    <property type="entry name" value="Alkaline_phosphatase_core_sf"/>
</dbReference>
<keyword evidence="1" id="KW-0732">Signal</keyword>
<accession>A0A345UPI1</accession>
<dbReference type="PROSITE" id="PS51257">
    <property type="entry name" value="PROKAR_LIPOPROTEIN"/>
    <property type="match status" value="1"/>
</dbReference>
<dbReference type="CDD" id="cd16018">
    <property type="entry name" value="Enpp"/>
    <property type="match status" value="1"/>
</dbReference>
<dbReference type="Gene3D" id="3.30.1360.180">
    <property type="match status" value="1"/>
</dbReference>
<dbReference type="KEGG" id="cprv:CYPRO_3149"/>
<dbReference type="RefSeq" id="WP_114985477.1">
    <property type="nucleotide sequence ID" value="NZ_CP027806.1"/>
</dbReference>
<gene>
    <name evidence="2" type="ORF">CYPRO_3149</name>
</gene>